<dbReference type="Pfam" id="PF02423">
    <property type="entry name" value="OCD_Mu_crystall"/>
    <property type="match status" value="1"/>
</dbReference>
<dbReference type="Gene3D" id="3.40.50.720">
    <property type="entry name" value="NAD(P)-binding Rossmann-like Domain"/>
    <property type="match status" value="1"/>
</dbReference>
<dbReference type="NCBIfam" id="NF005762">
    <property type="entry name" value="PRK07589.1"/>
    <property type="match status" value="1"/>
</dbReference>
<dbReference type="PIRSF" id="PIRSF001439">
    <property type="entry name" value="CryM"/>
    <property type="match status" value="1"/>
</dbReference>
<dbReference type="InterPro" id="IPR023401">
    <property type="entry name" value="ODC_N"/>
</dbReference>
<name>A0A1V0SL93_9VIRU</name>
<dbReference type="Gene3D" id="3.30.1780.10">
    <property type="entry name" value="ornithine cyclodeaminase, domain 1"/>
    <property type="match status" value="1"/>
</dbReference>
<dbReference type="InterPro" id="IPR036291">
    <property type="entry name" value="NAD(P)-bd_dom_sf"/>
</dbReference>
<sequence>MTNKILFADVNTIVSLIKKLGIVSIIDGVVKRLEDDFMQWNDFDKSARTANHHPNGVIELMPISNHQHYSFKYVNGHPKNINFNLPTIMAFGVLAEMETGKPLFMSEMNILTAIRTAGTSVMVAKLLARKDSKTMAVIGNGCQSEFQIIAFHYLLNITHFRLYDIDPEATQKLINNLKQFPTINYTICSSSKEAIFGSDIITTITADKKNSIIVDDTMISHGQHFNAVGGDCPGKTELSSEVLKRGTVYVEYTPQTRTEGEIQQMDKDFPVTEIWTVLKDKSLGRQNDDEITIFDSVGFALEDYSVLSYIYGLCQENQIGEYIDLVPELDHPKNLFGLLV</sequence>
<dbReference type="PANTHER" id="PTHR13812:SF19">
    <property type="entry name" value="KETIMINE REDUCTASE MU-CRYSTALLIN"/>
    <property type="match status" value="1"/>
</dbReference>
<evidence type="ECO:0000313" key="1">
    <source>
        <dbReference type="EMBL" id="ARF12388.1"/>
    </source>
</evidence>
<accession>A0A1V0SL93</accession>
<dbReference type="SUPFAM" id="SSF51735">
    <property type="entry name" value="NAD(P)-binding Rossmann-fold domains"/>
    <property type="match status" value="1"/>
</dbReference>
<protein>
    <submittedName>
        <fullName evidence="1">Ornithine cyclodeaminase</fullName>
    </submittedName>
</protein>
<proteinExistence type="predicted"/>
<dbReference type="InterPro" id="IPR003462">
    <property type="entry name" value="ODC_Mu_crystall"/>
</dbReference>
<dbReference type="PANTHER" id="PTHR13812">
    <property type="entry name" value="KETIMINE REDUCTASE MU-CRYSTALLIN"/>
    <property type="match status" value="1"/>
</dbReference>
<organism evidence="1">
    <name type="scientific">Klosneuvirus KNV1</name>
    <dbReference type="NCBI Taxonomy" id="1977640"/>
    <lineage>
        <taxon>Viruses</taxon>
        <taxon>Varidnaviria</taxon>
        <taxon>Bamfordvirae</taxon>
        <taxon>Nucleocytoviricota</taxon>
        <taxon>Megaviricetes</taxon>
        <taxon>Imitervirales</taxon>
        <taxon>Mimiviridae</taxon>
        <taxon>Klosneuvirinae</taxon>
        <taxon>Klosneuvirus</taxon>
    </lineage>
</organism>
<reference evidence="1" key="1">
    <citation type="journal article" date="2017" name="Science">
        <title>Giant viruses with an expanded complement of translation system components.</title>
        <authorList>
            <person name="Schulz F."/>
            <person name="Yutin N."/>
            <person name="Ivanova N.N."/>
            <person name="Ortega D.R."/>
            <person name="Lee T.K."/>
            <person name="Vierheilig J."/>
            <person name="Daims H."/>
            <person name="Horn M."/>
            <person name="Wagner M."/>
            <person name="Jensen G.J."/>
            <person name="Kyrpides N.C."/>
            <person name="Koonin E.V."/>
            <person name="Woyke T."/>
        </authorList>
    </citation>
    <scope>NUCLEOTIDE SEQUENCE</scope>
    <source>
        <strain evidence="1">KNV1</strain>
    </source>
</reference>
<dbReference type="EMBL" id="KY684112">
    <property type="protein sequence ID" value="ARF12388.1"/>
    <property type="molecule type" value="Genomic_DNA"/>
</dbReference>
<gene>
    <name evidence="1" type="ORF">Klosneuvirus_5_58</name>
</gene>